<dbReference type="Proteomes" id="UP001220324">
    <property type="component" value="Unassembled WGS sequence"/>
</dbReference>
<feature type="compositionally biased region" description="Basic residues" evidence="1">
    <location>
        <begin position="237"/>
        <end position="246"/>
    </location>
</feature>
<evidence type="ECO:0000256" key="1">
    <source>
        <dbReference type="SAM" id="MobiDB-lite"/>
    </source>
</evidence>
<gene>
    <name evidence="2" type="ORF">N7494_012664</name>
</gene>
<name>A0AAD6CM31_9EURO</name>
<feature type="region of interest" description="Disordered" evidence="1">
    <location>
        <begin position="303"/>
        <end position="340"/>
    </location>
</feature>
<proteinExistence type="predicted"/>
<feature type="compositionally biased region" description="Acidic residues" evidence="1">
    <location>
        <begin position="320"/>
        <end position="340"/>
    </location>
</feature>
<protein>
    <submittedName>
        <fullName evidence="2">Uncharacterized protein</fullName>
    </submittedName>
</protein>
<dbReference type="AlphaFoldDB" id="A0AAD6CM31"/>
<organism evidence="2 3">
    <name type="scientific">Penicillium frequentans</name>
    <dbReference type="NCBI Taxonomy" id="3151616"/>
    <lineage>
        <taxon>Eukaryota</taxon>
        <taxon>Fungi</taxon>
        <taxon>Dikarya</taxon>
        <taxon>Ascomycota</taxon>
        <taxon>Pezizomycotina</taxon>
        <taxon>Eurotiomycetes</taxon>
        <taxon>Eurotiomycetidae</taxon>
        <taxon>Eurotiales</taxon>
        <taxon>Aspergillaceae</taxon>
        <taxon>Penicillium</taxon>
    </lineage>
</organism>
<evidence type="ECO:0000313" key="3">
    <source>
        <dbReference type="Proteomes" id="UP001220324"/>
    </source>
</evidence>
<comment type="caution">
    <text evidence="2">The sequence shown here is derived from an EMBL/GenBank/DDBJ whole genome shotgun (WGS) entry which is preliminary data.</text>
</comment>
<accession>A0AAD6CM31</accession>
<dbReference type="EMBL" id="JAQIZZ010000008">
    <property type="protein sequence ID" value="KAJ5526014.1"/>
    <property type="molecule type" value="Genomic_DNA"/>
</dbReference>
<sequence length="340" mass="38233">MQNNRSSVRFSLGAPGVNFMEAYPRSVNELSRTEVKLLTEILHEYNTTYSKVQQVQRLIKALPKRLHRQRVSFSGLNMKSSGLCDLHRPMNADVLRDILSLVQREVTRCFHPFDRHPQLVRPTETYILSKLRALKGMWTKPVLGSPVAPGAWPYEINGCAACMLARIAVKKDIVLLLRVALQSRTRTGKTHRPRRLMIFVDECMNCFSHEDAEEIFSISSNLAYRMKDARKACSKARGKHANRRGFRSGDCEREDVPGAVDGQDGDRVGVSAQIGLPPQEATHLSTSTDIKWAVPSVPRISGSIYPNCPVQPRDMKQLDDTGEETDEESGGFEDECDSSF</sequence>
<reference evidence="2 3" key="1">
    <citation type="journal article" date="2023" name="IMA Fungus">
        <title>Comparative genomic study of the Penicillium genus elucidates a diverse pangenome and 15 lateral gene transfer events.</title>
        <authorList>
            <person name="Petersen C."/>
            <person name="Sorensen T."/>
            <person name="Nielsen M.R."/>
            <person name="Sondergaard T.E."/>
            <person name="Sorensen J.L."/>
            <person name="Fitzpatrick D.A."/>
            <person name="Frisvad J.C."/>
            <person name="Nielsen K.L."/>
        </authorList>
    </citation>
    <scope>NUCLEOTIDE SEQUENCE [LARGE SCALE GENOMIC DNA]</scope>
    <source>
        <strain evidence="2 3">IBT 35679</strain>
    </source>
</reference>
<keyword evidence="3" id="KW-1185">Reference proteome</keyword>
<feature type="compositionally biased region" description="Basic and acidic residues" evidence="1">
    <location>
        <begin position="247"/>
        <end position="256"/>
    </location>
</feature>
<evidence type="ECO:0000313" key="2">
    <source>
        <dbReference type="EMBL" id="KAJ5526014.1"/>
    </source>
</evidence>
<feature type="region of interest" description="Disordered" evidence="1">
    <location>
        <begin position="237"/>
        <end position="271"/>
    </location>
</feature>